<evidence type="ECO:0008006" key="3">
    <source>
        <dbReference type="Google" id="ProtNLM"/>
    </source>
</evidence>
<sequence length="100" mass="11367">MRWPGGSRQCGRARKTRGGPWSLARLRGRSRILHDTAAGQDLNPAEGIWSLLWPGWLSNIAFPTPERLAQRIRRGLRHIQYRSDLIDDCLTETGPTIRPP</sequence>
<comment type="caution">
    <text evidence="1">The sequence shown here is derived from an EMBL/GenBank/DDBJ whole genome shotgun (WGS) entry which is preliminary data.</text>
</comment>
<accession>A0A918T8K4</accession>
<dbReference type="Proteomes" id="UP000644020">
    <property type="component" value="Unassembled WGS sequence"/>
</dbReference>
<name>A0A918T8K4_9ACTN</name>
<dbReference type="AlphaFoldDB" id="A0A918T8K4"/>
<organism evidence="1 2">
    <name type="scientific">Streptomyces termitum</name>
    <dbReference type="NCBI Taxonomy" id="67368"/>
    <lineage>
        <taxon>Bacteria</taxon>
        <taxon>Bacillati</taxon>
        <taxon>Actinomycetota</taxon>
        <taxon>Actinomycetes</taxon>
        <taxon>Kitasatosporales</taxon>
        <taxon>Streptomycetaceae</taxon>
        <taxon>Streptomyces</taxon>
    </lineage>
</organism>
<evidence type="ECO:0000313" key="1">
    <source>
        <dbReference type="EMBL" id="GHB10062.1"/>
    </source>
</evidence>
<keyword evidence="2" id="KW-1185">Reference proteome</keyword>
<gene>
    <name evidence="1" type="ORF">GCM10010305_61110</name>
</gene>
<reference evidence="1" key="1">
    <citation type="journal article" date="2014" name="Int. J. Syst. Evol. Microbiol.">
        <title>Complete genome sequence of Corynebacterium casei LMG S-19264T (=DSM 44701T), isolated from a smear-ripened cheese.</title>
        <authorList>
            <consortium name="US DOE Joint Genome Institute (JGI-PGF)"/>
            <person name="Walter F."/>
            <person name="Albersmeier A."/>
            <person name="Kalinowski J."/>
            <person name="Ruckert C."/>
        </authorList>
    </citation>
    <scope>NUCLEOTIDE SEQUENCE</scope>
    <source>
        <strain evidence="1">JCM 4518</strain>
    </source>
</reference>
<evidence type="ECO:0000313" key="2">
    <source>
        <dbReference type="Proteomes" id="UP000644020"/>
    </source>
</evidence>
<reference evidence="1" key="2">
    <citation type="submission" date="2020-09" db="EMBL/GenBank/DDBJ databases">
        <authorList>
            <person name="Sun Q."/>
            <person name="Ohkuma M."/>
        </authorList>
    </citation>
    <scope>NUCLEOTIDE SEQUENCE</scope>
    <source>
        <strain evidence="1">JCM 4518</strain>
    </source>
</reference>
<protein>
    <recommendedName>
        <fullName evidence="3">Transposase</fullName>
    </recommendedName>
</protein>
<proteinExistence type="predicted"/>
<dbReference type="EMBL" id="BMUL01000027">
    <property type="protein sequence ID" value="GHB10062.1"/>
    <property type="molecule type" value="Genomic_DNA"/>
</dbReference>